<dbReference type="Pfam" id="PF02675">
    <property type="entry name" value="AdoMet_dc"/>
    <property type="match status" value="1"/>
</dbReference>
<comment type="caution">
    <text evidence="2">The sequence shown here is derived from an EMBL/GenBank/DDBJ whole genome shotgun (WGS) entry which is preliminary data.</text>
</comment>
<gene>
    <name evidence="2" type="ORF">COV91_00620</name>
</gene>
<proteinExistence type="predicted"/>
<dbReference type="InterPro" id="IPR003826">
    <property type="entry name" value="AdoMetDC_fam_prok"/>
</dbReference>
<evidence type="ECO:0000256" key="1">
    <source>
        <dbReference type="ARBA" id="ARBA00001928"/>
    </source>
</evidence>
<evidence type="ECO:0000313" key="3">
    <source>
        <dbReference type="Proteomes" id="UP000229342"/>
    </source>
</evidence>
<sequence>MESSDKIPLFWATFQNQKVLKCKNPLWLDVALAKLAKGFELKSMWKNLAPNLIRQRVIIEGTSEKIIEPEQIKEYLDKLAEVTKMERLSGPYAYSAHDMGYGGWIHWKSSGAAFYSYPTKPPLFTVDCYTCKPFSAEEAAEFTRKHLNAVELVWQEVKV</sequence>
<dbReference type="Gene3D" id="3.60.90.10">
    <property type="entry name" value="S-adenosylmethionine decarboxylase"/>
    <property type="match status" value="1"/>
</dbReference>
<organism evidence="2 3">
    <name type="scientific">Candidatus Taylorbacteria bacterium CG11_big_fil_rev_8_21_14_0_20_46_11</name>
    <dbReference type="NCBI Taxonomy" id="1975025"/>
    <lineage>
        <taxon>Bacteria</taxon>
        <taxon>Candidatus Tayloriibacteriota</taxon>
    </lineage>
</organism>
<dbReference type="AlphaFoldDB" id="A0A2H0KCV7"/>
<evidence type="ECO:0000313" key="2">
    <source>
        <dbReference type="EMBL" id="PIQ69098.1"/>
    </source>
</evidence>
<dbReference type="Proteomes" id="UP000229342">
    <property type="component" value="Unassembled WGS sequence"/>
</dbReference>
<comment type="cofactor">
    <cofactor evidence="1">
        <name>pyruvate</name>
        <dbReference type="ChEBI" id="CHEBI:15361"/>
    </cofactor>
</comment>
<dbReference type="GO" id="GO:0008295">
    <property type="term" value="P:spermidine biosynthetic process"/>
    <property type="evidence" value="ECO:0007669"/>
    <property type="project" value="InterPro"/>
</dbReference>
<name>A0A2H0KCV7_9BACT</name>
<dbReference type="EMBL" id="PCVG01000012">
    <property type="protein sequence ID" value="PIQ69098.1"/>
    <property type="molecule type" value="Genomic_DNA"/>
</dbReference>
<reference evidence="2 3" key="1">
    <citation type="submission" date="2017-09" db="EMBL/GenBank/DDBJ databases">
        <title>Depth-based differentiation of microbial function through sediment-hosted aquifers and enrichment of novel symbionts in the deep terrestrial subsurface.</title>
        <authorList>
            <person name="Probst A.J."/>
            <person name="Ladd B."/>
            <person name="Jarett J.K."/>
            <person name="Geller-Mcgrath D.E."/>
            <person name="Sieber C.M."/>
            <person name="Emerson J.B."/>
            <person name="Anantharaman K."/>
            <person name="Thomas B.C."/>
            <person name="Malmstrom R."/>
            <person name="Stieglmeier M."/>
            <person name="Klingl A."/>
            <person name="Woyke T."/>
            <person name="Ryan C.M."/>
            <person name="Banfield J.F."/>
        </authorList>
    </citation>
    <scope>NUCLEOTIDE SEQUENCE [LARGE SCALE GENOMIC DNA]</scope>
    <source>
        <strain evidence="2">CG11_big_fil_rev_8_21_14_0_20_46_11</strain>
    </source>
</reference>
<dbReference type="GO" id="GO:0004014">
    <property type="term" value="F:adenosylmethionine decarboxylase activity"/>
    <property type="evidence" value="ECO:0007669"/>
    <property type="project" value="InterPro"/>
</dbReference>
<accession>A0A2H0KCV7</accession>
<protein>
    <submittedName>
        <fullName evidence="2">Uncharacterized protein</fullName>
    </submittedName>
</protein>